<name>A0A6A1VMQ4_9ROSI</name>
<dbReference type="InterPro" id="IPR046848">
    <property type="entry name" value="E_motif"/>
</dbReference>
<dbReference type="InterPro" id="IPR046849">
    <property type="entry name" value="E2_motif"/>
</dbReference>
<keyword evidence="1" id="KW-0677">Repeat</keyword>
<dbReference type="AlphaFoldDB" id="A0A6A1VMQ4"/>
<proteinExistence type="predicted"/>
<dbReference type="SUPFAM" id="SSF48452">
    <property type="entry name" value="TPR-like"/>
    <property type="match status" value="2"/>
</dbReference>
<dbReference type="Pfam" id="PF20431">
    <property type="entry name" value="E_motif"/>
    <property type="match status" value="1"/>
</dbReference>
<dbReference type="EMBL" id="RXIC02000023">
    <property type="protein sequence ID" value="KAB1214104.1"/>
    <property type="molecule type" value="Genomic_DNA"/>
</dbReference>
<dbReference type="PANTHER" id="PTHR47926:SF395">
    <property type="entry name" value="TETRATRICOPEPTIDE-LIKE HELICAL DOMAIN, DYW DOMAIN PROTEIN-RELATED"/>
    <property type="match status" value="1"/>
</dbReference>
<feature type="repeat" description="PPR" evidence="2">
    <location>
        <begin position="435"/>
        <end position="469"/>
    </location>
</feature>
<dbReference type="GO" id="GO:0009451">
    <property type="term" value="P:RNA modification"/>
    <property type="evidence" value="ECO:0007669"/>
    <property type="project" value="InterPro"/>
</dbReference>
<accession>A0A6A1VMQ4</accession>
<evidence type="ECO:0000256" key="2">
    <source>
        <dbReference type="PROSITE-ProRule" id="PRU00708"/>
    </source>
</evidence>
<protein>
    <submittedName>
        <fullName evidence="3">Uncharacterized protein</fullName>
    </submittedName>
</protein>
<dbReference type="PROSITE" id="PS51375">
    <property type="entry name" value="PPR"/>
    <property type="match status" value="5"/>
</dbReference>
<dbReference type="NCBIfam" id="TIGR00756">
    <property type="entry name" value="PPR"/>
    <property type="match status" value="5"/>
</dbReference>
<reference evidence="3 4" key="1">
    <citation type="journal article" date="2019" name="Plant Biotechnol. J.">
        <title>The red bayberry genome and genetic basis of sex determination.</title>
        <authorList>
            <person name="Jia H.M."/>
            <person name="Jia H.J."/>
            <person name="Cai Q.L."/>
            <person name="Wang Y."/>
            <person name="Zhao H.B."/>
            <person name="Yang W.F."/>
            <person name="Wang G.Y."/>
            <person name="Li Y.H."/>
            <person name="Zhan D.L."/>
            <person name="Shen Y.T."/>
            <person name="Niu Q.F."/>
            <person name="Chang L."/>
            <person name="Qiu J."/>
            <person name="Zhao L."/>
            <person name="Xie H.B."/>
            <person name="Fu W.Y."/>
            <person name="Jin J."/>
            <person name="Li X.W."/>
            <person name="Jiao Y."/>
            <person name="Zhou C.C."/>
            <person name="Tu T."/>
            <person name="Chai C.Y."/>
            <person name="Gao J.L."/>
            <person name="Fan L.J."/>
            <person name="van de Weg E."/>
            <person name="Wang J.Y."/>
            <person name="Gao Z.S."/>
        </authorList>
    </citation>
    <scope>NUCLEOTIDE SEQUENCE [LARGE SCALE GENOMIC DNA]</scope>
    <source>
        <tissue evidence="3">Leaves</tissue>
    </source>
</reference>
<feature type="repeat" description="PPR" evidence="2">
    <location>
        <begin position="129"/>
        <end position="163"/>
    </location>
</feature>
<dbReference type="FunFam" id="1.25.40.10:FF:000344">
    <property type="entry name" value="Pentatricopeptide repeat-containing protein"/>
    <property type="match status" value="2"/>
</dbReference>
<organism evidence="3 4">
    <name type="scientific">Morella rubra</name>
    <name type="common">Chinese bayberry</name>
    <dbReference type="NCBI Taxonomy" id="262757"/>
    <lineage>
        <taxon>Eukaryota</taxon>
        <taxon>Viridiplantae</taxon>
        <taxon>Streptophyta</taxon>
        <taxon>Embryophyta</taxon>
        <taxon>Tracheophyta</taxon>
        <taxon>Spermatophyta</taxon>
        <taxon>Magnoliopsida</taxon>
        <taxon>eudicotyledons</taxon>
        <taxon>Gunneridae</taxon>
        <taxon>Pentapetalae</taxon>
        <taxon>rosids</taxon>
        <taxon>fabids</taxon>
        <taxon>Fagales</taxon>
        <taxon>Myricaceae</taxon>
        <taxon>Morella</taxon>
    </lineage>
</organism>
<feature type="repeat" description="PPR" evidence="2">
    <location>
        <begin position="333"/>
        <end position="367"/>
    </location>
</feature>
<keyword evidence="4" id="KW-1185">Reference proteome</keyword>
<sequence>MSFSVNLGVPQPASLHVLPTPDWSSNDNKVRHKILTPPSSGANGGKLPLSAARDQTQKKPRFQQLIDLLRDCADEESITHAKVVHGFVLKSGFSGRDLLVLLNHVAHAYSKCSDFASARRVFEKMTERNTFSWTVMILGSNEHRFFLKGLDFFREMINHGIFPDGFAYSSIIQTCIGLGGPELGRMVHAHIVISGFATHTVVSTSLLNMYAKLGMIEDSYKAFESMTEHNQVSWNAMISGFTLNGLHLEAFDHFHGMKKGGMAPNMYTVISVSKAVGNLGDIGKGKEVQKYVSELGLESNVLVGTALVDMFAKCGSLSDARSVFDSHFAYGRVNTPWNAMISGYSQSGHSQETLELFVEMCQKDIKSDVYTYCSVFNAIAALKLLRFGKEVHGMVLKFGFNMEVISISNAIANAYAKCGSLEDVRKIFDRMEERDIVSWTTLLTAYSQCSEWEQALAIFSQMREEGFLPNQFTFSSVLVACTSLCLLGYGHQVHSLLCKAGLDTEKCIESALIDMYAKCGSITEAHKVFERIANPDTITWTAVISGYAQHGLVEDALQLFRRMEQSGTKPNAVTLLCVLFACSHGGMVEEGLNYFHQMEDYYGVMPEMEHYASIVDLLGRVGCVDAAIDFIKRMPIEPNVIVWQTLLGACRVHGNVELGEIAAQKILSIMPEYSATYVLLSSTYIETGNNEDGFVLRDLMKERGVKKEAGCSWITVKGRIHKFYAGDRQHPQKEDIYAKLDELQVKIKSMGYVPDLDRVLREVDKR</sequence>
<dbReference type="InterPro" id="IPR011990">
    <property type="entry name" value="TPR-like_helical_dom_sf"/>
</dbReference>
<feature type="repeat" description="PPR" evidence="2">
    <location>
        <begin position="230"/>
        <end position="264"/>
    </location>
</feature>
<dbReference type="InterPro" id="IPR002885">
    <property type="entry name" value="PPR_rpt"/>
</dbReference>
<feature type="repeat" description="PPR" evidence="2">
    <location>
        <begin position="536"/>
        <end position="570"/>
    </location>
</feature>
<dbReference type="Pfam" id="PF13041">
    <property type="entry name" value="PPR_2"/>
    <property type="match status" value="4"/>
</dbReference>
<evidence type="ECO:0000313" key="4">
    <source>
        <dbReference type="Proteomes" id="UP000516437"/>
    </source>
</evidence>
<dbReference type="Gene3D" id="1.25.40.10">
    <property type="entry name" value="Tetratricopeptide repeat domain"/>
    <property type="match status" value="4"/>
</dbReference>
<dbReference type="FunFam" id="1.25.40.10:FF:001093">
    <property type="entry name" value="Pentatricopeptide repeat-containing protein At2g34400"/>
    <property type="match status" value="1"/>
</dbReference>
<dbReference type="InterPro" id="IPR046960">
    <property type="entry name" value="PPR_At4g14850-like_plant"/>
</dbReference>
<evidence type="ECO:0000256" key="1">
    <source>
        <dbReference type="ARBA" id="ARBA00022737"/>
    </source>
</evidence>
<dbReference type="OrthoDB" id="185373at2759"/>
<evidence type="ECO:0000313" key="3">
    <source>
        <dbReference type="EMBL" id="KAB1214104.1"/>
    </source>
</evidence>
<dbReference type="PANTHER" id="PTHR47926">
    <property type="entry name" value="PENTATRICOPEPTIDE REPEAT-CONTAINING PROTEIN"/>
    <property type="match status" value="1"/>
</dbReference>
<dbReference type="GO" id="GO:0003723">
    <property type="term" value="F:RNA binding"/>
    <property type="evidence" value="ECO:0007669"/>
    <property type="project" value="InterPro"/>
</dbReference>
<dbReference type="Pfam" id="PF01535">
    <property type="entry name" value="PPR"/>
    <property type="match status" value="4"/>
</dbReference>
<gene>
    <name evidence="3" type="ORF">CJ030_MR5G017367</name>
</gene>
<dbReference type="Pfam" id="PF20430">
    <property type="entry name" value="Eplus_motif"/>
    <property type="match status" value="1"/>
</dbReference>
<comment type="caution">
    <text evidence="3">The sequence shown here is derived from an EMBL/GenBank/DDBJ whole genome shotgun (WGS) entry which is preliminary data.</text>
</comment>
<dbReference type="Proteomes" id="UP000516437">
    <property type="component" value="Chromosome 5"/>
</dbReference>